<dbReference type="AlphaFoldDB" id="A0ABD3BAN4"/>
<evidence type="ECO:0008006" key="3">
    <source>
        <dbReference type="Google" id="ProtNLM"/>
    </source>
</evidence>
<keyword evidence="2" id="KW-1185">Reference proteome</keyword>
<accession>A0ABD3BAN4</accession>
<dbReference type="PANTHER" id="PTHR22851:SF0">
    <property type="entry name" value="DDB1- AND CUL4-ASSOCIATED FACTOR 13"/>
    <property type="match status" value="1"/>
</dbReference>
<dbReference type="Proteomes" id="UP001632038">
    <property type="component" value="Unassembled WGS sequence"/>
</dbReference>
<dbReference type="EMBL" id="JAVIJP010000105">
    <property type="protein sequence ID" value="KAL3614453.1"/>
    <property type="molecule type" value="Genomic_DNA"/>
</dbReference>
<dbReference type="InterPro" id="IPR051733">
    <property type="entry name" value="WD_repeat_DCAF13/WDSOF1"/>
</dbReference>
<gene>
    <name evidence="1" type="ORF">CASFOL_041539</name>
</gene>
<evidence type="ECO:0000313" key="1">
    <source>
        <dbReference type="EMBL" id="KAL3614453.1"/>
    </source>
</evidence>
<organism evidence="1 2">
    <name type="scientific">Castilleja foliolosa</name>
    <dbReference type="NCBI Taxonomy" id="1961234"/>
    <lineage>
        <taxon>Eukaryota</taxon>
        <taxon>Viridiplantae</taxon>
        <taxon>Streptophyta</taxon>
        <taxon>Embryophyta</taxon>
        <taxon>Tracheophyta</taxon>
        <taxon>Spermatophyta</taxon>
        <taxon>Magnoliopsida</taxon>
        <taxon>eudicotyledons</taxon>
        <taxon>Gunneridae</taxon>
        <taxon>Pentapetalae</taxon>
        <taxon>asterids</taxon>
        <taxon>lamiids</taxon>
        <taxon>Lamiales</taxon>
        <taxon>Orobanchaceae</taxon>
        <taxon>Pedicularideae</taxon>
        <taxon>Castillejinae</taxon>
        <taxon>Castilleja</taxon>
    </lineage>
</organism>
<protein>
    <recommendedName>
        <fullName evidence="3">Lectin</fullName>
    </recommendedName>
</protein>
<dbReference type="PANTHER" id="PTHR22851">
    <property type="entry name" value="U3 SMALL NUCLEOLAR RNA U3 SNORNA ASSOCIATED PROTEIN"/>
    <property type="match status" value="1"/>
</dbReference>
<proteinExistence type="predicted"/>
<comment type="caution">
    <text evidence="1">The sequence shown here is derived from an EMBL/GenBank/DDBJ whole genome shotgun (WGS) entry which is preliminary data.</text>
</comment>
<sequence>MGVDHQENGELFSTAGAQVDIWNHNRSQPVTSFGWGKDTFIYVRLNPREQNILATTARWDGVALIESALIY</sequence>
<reference evidence="2" key="1">
    <citation type="journal article" date="2024" name="IScience">
        <title>Strigolactones Initiate the Formation of Haustorium-like Structures in Castilleja.</title>
        <authorList>
            <person name="Buerger M."/>
            <person name="Peterson D."/>
            <person name="Chory J."/>
        </authorList>
    </citation>
    <scope>NUCLEOTIDE SEQUENCE [LARGE SCALE GENOMIC DNA]</scope>
</reference>
<name>A0ABD3BAN4_9LAMI</name>
<evidence type="ECO:0000313" key="2">
    <source>
        <dbReference type="Proteomes" id="UP001632038"/>
    </source>
</evidence>